<dbReference type="EMBL" id="KB030666">
    <property type="protein sequence ID" value="ELK11966.1"/>
    <property type="molecule type" value="Genomic_DNA"/>
</dbReference>
<evidence type="ECO:0000256" key="1">
    <source>
        <dbReference type="SAM" id="MobiDB-lite"/>
    </source>
</evidence>
<keyword evidence="2" id="KW-0472">Membrane</keyword>
<feature type="transmembrane region" description="Helical" evidence="2">
    <location>
        <begin position="62"/>
        <end position="90"/>
    </location>
</feature>
<name>L5KMI0_PTEAL</name>
<keyword evidence="2" id="KW-0812">Transmembrane</keyword>
<accession>L5KMI0</accession>
<dbReference type="Proteomes" id="UP000010552">
    <property type="component" value="Unassembled WGS sequence"/>
</dbReference>
<evidence type="ECO:0000313" key="3">
    <source>
        <dbReference type="EMBL" id="ELK11966.1"/>
    </source>
</evidence>
<dbReference type="AlphaFoldDB" id="L5KMI0"/>
<protein>
    <submittedName>
        <fullName evidence="3">Uncharacterized protein</fullName>
    </submittedName>
</protein>
<reference evidence="4" key="1">
    <citation type="journal article" date="2013" name="Science">
        <title>Comparative analysis of bat genomes provides insight into the evolution of flight and immunity.</title>
        <authorList>
            <person name="Zhang G."/>
            <person name="Cowled C."/>
            <person name="Shi Z."/>
            <person name="Huang Z."/>
            <person name="Bishop-Lilly K.A."/>
            <person name="Fang X."/>
            <person name="Wynne J.W."/>
            <person name="Xiong Z."/>
            <person name="Baker M.L."/>
            <person name="Zhao W."/>
            <person name="Tachedjian M."/>
            <person name="Zhu Y."/>
            <person name="Zhou P."/>
            <person name="Jiang X."/>
            <person name="Ng J."/>
            <person name="Yang L."/>
            <person name="Wu L."/>
            <person name="Xiao J."/>
            <person name="Feng Y."/>
            <person name="Chen Y."/>
            <person name="Sun X."/>
            <person name="Zhang Y."/>
            <person name="Marsh G.A."/>
            <person name="Crameri G."/>
            <person name="Broder C.C."/>
            <person name="Frey K.G."/>
            <person name="Wang L.F."/>
            <person name="Wang J."/>
        </authorList>
    </citation>
    <scope>NUCLEOTIDE SEQUENCE [LARGE SCALE GENOMIC DNA]</scope>
</reference>
<proteinExistence type="predicted"/>
<sequence>MKAWNPMKLVPSLTGEMLILLYPNSRDGELKPKRESENVPSLSKSSTGKPVMTSNFANAMPWFMATMLPTIAISGSVANEICFLNVLIWLRPSFLLPD</sequence>
<evidence type="ECO:0000256" key="2">
    <source>
        <dbReference type="SAM" id="Phobius"/>
    </source>
</evidence>
<feature type="region of interest" description="Disordered" evidence="1">
    <location>
        <begin position="29"/>
        <end position="49"/>
    </location>
</feature>
<dbReference type="InParanoid" id="L5KMI0"/>
<keyword evidence="4" id="KW-1185">Reference proteome</keyword>
<organism evidence="3 4">
    <name type="scientific">Pteropus alecto</name>
    <name type="common">Black flying fox</name>
    <dbReference type="NCBI Taxonomy" id="9402"/>
    <lineage>
        <taxon>Eukaryota</taxon>
        <taxon>Metazoa</taxon>
        <taxon>Chordata</taxon>
        <taxon>Craniata</taxon>
        <taxon>Vertebrata</taxon>
        <taxon>Euteleostomi</taxon>
        <taxon>Mammalia</taxon>
        <taxon>Eutheria</taxon>
        <taxon>Laurasiatheria</taxon>
        <taxon>Chiroptera</taxon>
        <taxon>Yinpterochiroptera</taxon>
        <taxon>Pteropodoidea</taxon>
        <taxon>Pteropodidae</taxon>
        <taxon>Pteropodinae</taxon>
        <taxon>Pteropus</taxon>
    </lineage>
</organism>
<evidence type="ECO:0000313" key="4">
    <source>
        <dbReference type="Proteomes" id="UP000010552"/>
    </source>
</evidence>
<keyword evidence="2" id="KW-1133">Transmembrane helix</keyword>
<gene>
    <name evidence="3" type="ORF">PAL_GLEAN10015642</name>
</gene>
<feature type="compositionally biased region" description="Polar residues" evidence="1">
    <location>
        <begin position="38"/>
        <end position="49"/>
    </location>
</feature>